<dbReference type="InterPro" id="IPR003732">
    <property type="entry name" value="Daa-tRNA_deacyls_DTD"/>
</dbReference>
<proteinExistence type="inferred from homology"/>
<comment type="catalytic activity">
    <reaction evidence="2">
        <text>glycyl-tRNA(Ala) + H2O = tRNA(Ala) + glycine + H(+)</text>
        <dbReference type="Rhea" id="RHEA:53744"/>
        <dbReference type="Rhea" id="RHEA-COMP:9657"/>
        <dbReference type="Rhea" id="RHEA-COMP:13640"/>
        <dbReference type="ChEBI" id="CHEBI:15377"/>
        <dbReference type="ChEBI" id="CHEBI:15378"/>
        <dbReference type="ChEBI" id="CHEBI:57305"/>
        <dbReference type="ChEBI" id="CHEBI:78442"/>
        <dbReference type="ChEBI" id="CHEBI:78522"/>
    </reaction>
</comment>
<dbReference type="AlphaFoldDB" id="A0A4Q1JLS4"/>
<name>A0A4Q1JLS4_9BACT</name>
<dbReference type="Pfam" id="PF02580">
    <property type="entry name" value="Tyr_Deacylase"/>
    <property type="match status" value="1"/>
</dbReference>
<evidence type="ECO:0000256" key="1">
    <source>
        <dbReference type="ARBA" id="ARBA00009673"/>
    </source>
</evidence>
<dbReference type="CDD" id="cd00563">
    <property type="entry name" value="Dtyr_deacylase"/>
    <property type="match status" value="1"/>
</dbReference>
<feature type="short sequence motif" description="Gly-cisPro motif, important for rejection of L-amino acids" evidence="2">
    <location>
        <begin position="138"/>
        <end position="139"/>
    </location>
</feature>
<dbReference type="GO" id="GO:0106026">
    <property type="term" value="F:Gly-tRNA(Ala) deacylase activity"/>
    <property type="evidence" value="ECO:0007669"/>
    <property type="project" value="UniProtKB-UniRule"/>
</dbReference>
<dbReference type="EMBL" id="SAXA01000006">
    <property type="protein sequence ID" value="RXQ95061.1"/>
    <property type="molecule type" value="Genomic_DNA"/>
</dbReference>
<accession>A0A4Q1JLS4</accession>
<dbReference type="PANTHER" id="PTHR10472">
    <property type="entry name" value="D-TYROSYL-TRNA TYR DEACYLASE"/>
    <property type="match status" value="1"/>
</dbReference>
<evidence type="ECO:0000313" key="3">
    <source>
        <dbReference type="EMBL" id="RXQ95061.1"/>
    </source>
</evidence>
<dbReference type="PANTHER" id="PTHR10472:SF5">
    <property type="entry name" value="D-AMINOACYL-TRNA DEACYLASE 1"/>
    <property type="match status" value="1"/>
</dbReference>
<dbReference type="Gene3D" id="3.50.80.10">
    <property type="entry name" value="D-tyrosyl-tRNA(Tyr) deacylase"/>
    <property type="match status" value="1"/>
</dbReference>
<reference evidence="3 4" key="1">
    <citation type="submission" date="2019-01" db="EMBL/GenBank/DDBJ databases">
        <title>Ancylomarina salipaludis sp. nov., isolated from a salt marsh.</title>
        <authorList>
            <person name="Yoon J.-H."/>
        </authorList>
    </citation>
    <scope>NUCLEOTIDE SEQUENCE [LARGE SCALE GENOMIC DNA]</scope>
    <source>
        <strain evidence="3 4">SHSM-M15</strain>
    </source>
</reference>
<dbReference type="Proteomes" id="UP000289703">
    <property type="component" value="Unassembled WGS sequence"/>
</dbReference>
<dbReference type="HAMAP" id="MF_00518">
    <property type="entry name" value="Deacylase_Dtd"/>
    <property type="match status" value="1"/>
</dbReference>
<evidence type="ECO:0000313" key="4">
    <source>
        <dbReference type="Proteomes" id="UP000289703"/>
    </source>
</evidence>
<dbReference type="GO" id="GO:0043908">
    <property type="term" value="F:Ser(Gly)-tRNA(Ala) hydrolase activity"/>
    <property type="evidence" value="ECO:0007669"/>
    <property type="project" value="UniProtKB-UniRule"/>
</dbReference>
<keyword evidence="2" id="KW-0694">RNA-binding</keyword>
<dbReference type="EC" id="3.1.1.96" evidence="2"/>
<comment type="subcellular location">
    <subcellularLocation>
        <location evidence="2">Cytoplasm</location>
    </subcellularLocation>
</comment>
<dbReference type="NCBIfam" id="TIGR00256">
    <property type="entry name" value="D-aminoacyl-tRNA deacylase"/>
    <property type="match status" value="1"/>
</dbReference>
<dbReference type="GO" id="GO:0005737">
    <property type="term" value="C:cytoplasm"/>
    <property type="evidence" value="ECO:0007669"/>
    <property type="project" value="UniProtKB-SubCell"/>
</dbReference>
<dbReference type="OrthoDB" id="9801395at2"/>
<comment type="domain">
    <text evidence="2">A Gly-cisPro motif from one monomer fits into the active site of the other monomer to allow specific chiral rejection of L-amino acids.</text>
</comment>
<evidence type="ECO:0000256" key="2">
    <source>
        <dbReference type="HAMAP-Rule" id="MF_00518"/>
    </source>
</evidence>
<comment type="function">
    <text evidence="2">An aminoacyl-tRNA editing enzyme that deacylates mischarged D-aminoacyl-tRNAs. Also deacylates mischarged glycyl-tRNA(Ala), protecting cells against glycine mischarging by AlaRS. Acts via tRNA-based rather than protein-based catalysis; rejects L-amino acids rather than detecting D-amino acids in the active site. By recycling D-aminoacyl-tRNA to D-amino acids and free tRNA molecules, this enzyme counteracts the toxicity associated with the formation of D-aminoacyl-tRNA entities in vivo and helps enforce protein L-homochirality.</text>
</comment>
<dbReference type="GO" id="GO:0019478">
    <property type="term" value="P:D-amino acid catabolic process"/>
    <property type="evidence" value="ECO:0007669"/>
    <property type="project" value="UniProtKB-UniRule"/>
</dbReference>
<sequence length="150" mass="16494">MRVVIQRVSRASVEVENQVIGEIGKGLMILVGIENSDGQEDIDWLCKKICNLRIFDDEAGVMNKSLIEIGGGILAISQFTLHARTKKGNRPSYINAAKPDHSIPLYESFLLALEKESGKKPQRGQFGAEMQVALVNDGPVTITIDSKNKE</sequence>
<dbReference type="GO" id="GO:0000049">
    <property type="term" value="F:tRNA binding"/>
    <property type="evidence" value="ECO:0007669"/>
    <property type="project" value="UniProtKB-UniRule"/>
</dbReference>
<keyword evidence="2 3" id="KW-0378">Hydrolase</keyword>
<keyword evidence="2" id="KW-0963">Cytoplasm</keyword>
<dbReference type="SUPFAM" id="SSF69500">
    <property type="entry name" value="DTD-like"/>
    <property type="match status" value="1"/>
</dbReference>
<dbReference type="GO" id="GO:0051500">
    <property type="term" value="F:D-tyrosyl-tRNA(Tyr) deacylase activity"/>
    <property type="evidence" value="ECO:0007669"/>
    <property type="project" value="TreeGrafter"/>
</dbReference>
<keyword evidence="4" id="KW-1185">Reference proteome</keyword>
<dbReference type="RefSeq" id="WP_129254219.1">
    <property type="nucleotide sequence ID" value="NZ_SAXA01000006.1"/>
</dbReference>
<dbReference type="InterPro" id="IPR023509">
    <property type="entry name" value="DTD-like_sf"/>
</dbReference>
<comment type="similarity">
    <text evidence="1 2">Belongs to the DTD family.</text>
</comment>
<comment type="subunit">
    <text evidence="2">Homodimer.</text>
</comment>
<protein>
    <recommendedName>
        <fullName evidence="2">D-aminoacyl-tRNA deacylase</fullName>
        <shortName evidence="2">DTD</shortName>
        <ecNumber evidence="2">3.1.1.96</ecNumber>
    </recommendedName>
    <alternativeName>
        <fullName evidence="2">Gly-tRNA(Ala) deacylase</fullName>
        <ecNumber evidence="2">3.1.1.-</ecNumber>
    </alternativeName>
</protein>
<organism evidence="3 4">
    <name type="scientific">Ancylomarina salipaludis</name>
    <dbReference type="NCBI Taxonomy" id="2501299"/>
    <lineage>
        <taxon>Bacteria</taxon>
        <taxon>Pseudomonadati</taxon>
        <taxon>Bacteroidota</taxon>
        <taxon>Bacteroidia</taxon>
        <taxon>Marinilabiliales</taxon>
        <taxon>Marinifilaceae</taxon>
        <taxon>Ancylomarina</taxon>
    </lineage>
</organism>
<keyword evidence="2" id="KW-0820">tRNA-binding</keyword>
<dbReference type="FunFam" id="3.50.80.10:FF:000001">
    <property type="entry name" value="D-aminoacyl-tRNA deacylase"/>
    <property type="match status" value="1"/>
</dbReference>
<dbReference type="EC" id="3.1.1.-" evidence="2"/>
<gene>
    <name evidence="2" type="primary">dtd</name>
    <name evidence="3" type="ORF">EO244_08395</name>
</gene>
<comment type="catalytic activity">
    <reaction evidence="2">
        <text>a D-aminoacyl-tRNA + H2O = a tRNA + a D-alpha-amino acid + H(+)</text>
        <dbReference type="Rhea" id="RHEA:13953"/>
        <dbReference type="Rhea" id="RHEA-COMP:10123"/>
        <dbReference type="Rhea" id="RHEA-COMP:10124"/>
        <dbReference type="ChEBI" id="CHEBI:15377"/>
        <dbReference type="ChEBI" id="CHEBI:15378"/>
        <dbReference type="ChEBI" id="CHEBI:59871"/>
        <dbReference type="ChEBI" id="CHEBI:78442"/>
        <dbReference type="ChEBI" id="CHEBI:79333"/>
        <dbReference type="EC" id="3.1.1.96"/>
    </reaction>
</comment>
<comment type="caution">
    <text evidence="3">The sequence shown here is derived from an EMBL/GenBank/DDBJ whole genome shotgun (WGS) entry which is preliminary data.</text>
</comment>